<dbReference type="SUPFAM" id="SSF48452">
    <property type="entry name" value="TPR-like"/>
    <property type="match status" value="1"/>
</dbReference>
<evidence type="ECO:0000313" key="4">
    <source>
        <dbReference type="Proteomes" id="UP000265719"/>
    </source>
</evidence>
<feature type="region of interest" description="Disordered" evidence="1">
    <location>
        <begin position="306"/>
        <end position="333"/>
    </location>
</feature>
<gene>
    <name evidence="3" type="ORF">NI17_013095</name>
</gene>
<dbReference type="InterPro" id="IPR024983">
    <property type="entry name" value="CHAT_dom"/>
</dbReference>
<dbReference type="EMBL" id="CP063196">
    <property type="protein sequence ID" value="UOE17821.1"/>
    <property type="molecule type" value="Genomic_DNA"/>
</dbReference>
<feature type="domain" description="CHAT" evidence="2">
    <location>
        <begin position="520"/>
        <end position="744"/>
    </location>
</feature>
<dbReference type="Gene3D" id="1.25.40.10">
    <property type="entry name" value="Tetratricopeptide repeat domain"/>
    <property type="match status" value="1"/>
</dbReference>
<name>A0AA97LTK5_9ACTN</name>
<evidence type="ECO:0000313" key="3">
    <source>
        <dbReference type="EMBL" id="UOE17821.1"/>
    </source>
</evidence>
<dbReference type="RefSeq" id="WP_243597509.1">
    <property type="nucleotide sequence ID" value="NZ_CP063196.1"/>
</dbReference>
<reference evidence="3" key="1">
    <citation type="submission" date="2020-10" db="EMBL/GenBank/DDBJ databases">
        <title>De novo genome project of the cellulose decomposer Thermobifida halotolerans type strain.</title>
        <authorList>
            <person name="Nagy I."/>
            <person name="Horvath B."/>
            <person name="Kukolya J."/>
            <person name="Nagy I."/>
            <person name="Orsini M."/>
        </authorList>
    </citation>
    <scope>NUCLEOTIDE SEQUENCE</scope>
    <source>
        <strain evidence="3">DSM 44931</strain>
    </source>
</reference>
<dbReference type="InterPro" id="IPR011990">
    <property type="entry name" value="TPR-like_helical_dom_sf"/>
</dbReference>
<feature type="compositionally biased region" description="Low complexity" evidence="1">
    <location>
        <begin position="324"/>
        <end position="333"/>
    </location>
</feature>
<organism evidence="3 4">
    <name type="scientific">Thermobifida halotolerans</name>
    <dbReference type="NCBI Taxonomy" id="483545"/>
    <lineage>
        <taxon>Bacteria</taxon>
        <taxon>Bacillati</taxon>
        <taxon>Actinomycetota</taxon>
        <taxon>Actinomycetes</taxon>
        <taxon>Streptosporangiales</taxon>
        <taxon>Nocardiopsidaceae</taxon>
        <taxon>Thermobifida</taxon>
    </lineage>
</organism>
<keyword evidence="4" id="KW-1185">Reference proteome</keyword>
<sequence>MADPHRPSRNLPVSLVARDPAEARRRADRLLRRPVDPRTRASALRVSGLAAYELGLVDEARKRLDSAVSVAVRAGLPDQAAMARASRLGVAARRGDECGTLPPSPFRVSAFTLLGRGVAACQSGRFADALAAFAAAEPAFRSSSDPRLLPGLLCSQGLALVHTERFGEAEEVLHEGLALAEKYSLRRLGAAITQNLGCLAASRGDTALAMERFDAAAPLLGAGTRHPALVLDRAHALADAGMLREAGVLRRSLGPARGGGADRALTELLSLKLAVGHADTAAAEAAVRRLRHLFGADSSWLRAAEQISRPPGSAPVAPRPAPGRPSRAPSSRTATPHLELAAHVGSPDTTRALGDVAAALRAGNAAAALLWSERSRALTTEAHTCQNREWTALLDRYRRAHAAFAESGSAEDHRELARLEVELAVGQWHPCCRRRPPAPSAPGGELLDRLARGLGSRALVHYPEPDGVPAAITLVDGRARLHELPDARTIGDAVAAFEHLARLHAVTPRPQTARLLAERAAAVDRLLVAPVAAAVGDRDLVVVPGPNTQTLPWGLLPGLRGRPVSVAPSGRAWLRCRDRARRTRRERPRVLLVAGPRLAAAEAEIRAVARRHRGARTVTGAAACSRTVLRHLARADLAHIGAHGFASGGAPMCTGLWLADGPLFAYDVERVRRLPSLVVLSSCDTGRSAPTASGLPLGMAAALLARGSATVLASVLPVPDGATAAAMVRAHSALLAGAAPAAVVAEHLAATGFVCFGAG</sequence>
<evidence type="ECO:0000259" key="2">
    <source>
        <dbReference type="Pfam" id="PF12770"/>
    </source>
</evidence>
<dbReference type="Proteomes" id="UP000265719">
    <property type="component" value="Chromosome"/>
</dbReference>
<evidence type="ECO:0000256" key="1">
    <source>
        <dbReference type="SAM" id="MobiDB-lite"/>
    </source>
</evidence>
<proteinExistence type="predicted"/>
<protein>
    <submittedName>
        <fullName evidence="3">CHAT domain-containing protein</fullName>
    </submittedName>
</protein>
<dbReference type="AlphaFoldDB" id="A0AA97LTK5"/>
<dbReference type="Pfam" id="PF12770">
    <property type="entry name" value="CHAT"/>
    <property type="match status" value="1"/>
</dbReference>
<accession>A0AA97LTK5</accession>
<dbReference type="KEGG" id="thao:NI17_013095"/>